<name>A0A3G7W8T0_9PSED</name>
<proteinExistence type="predicted"/>
<dbReference type="AlphaFoldDB" id="A0A3G7W8T0"/>
<sequence>MQNQRLTRRIQGCQGRMFMFIIAAWLCSRIGLKPVEYGT</sequence>
<dbReference type="EMBL" id="CP027754">
    <property type="protein sequence ID" value="AZE57065.1"/>
    <property type="molecule type" value="Genomic_DNA"/>
</dbReference>
<evidence type="ECO:0000313" key="1">
    <source>
        <dbReference type="EMBL" id="AZE57065.1"/>
    </source>
</evidence>
<gene>
    <name evidence="1" type="ORF">C4K03_4937</name>
</gene>
<reference evidence="1 2" key="1">
    <citation type="submission" date="2018-03" db="EMBL/GenBank/DDBJ databases">
        <title>Diversity of phytobeneficial traits revealed by whole-genome analysis of worldwide-isolated phenazine-producing Pseudomonas spp.</title>
        <authorList>
            <person name="Biessy A."/>
            <person name="Novinscak A."/>
            <person name="Blom J."/>
            <person name="Leger G."/>
            <person name="Thomashow L.S."/>
            <person name="Cazorla F.M."/>
            <person name="Josic D."/>
            <person name="Filion M."/>
        </authorList>
    </citation>
    <scope>NUCLEOTIDE SEQUENCE [LARGE SCALE GENOMIC DNA]</scope>
    <source>
        <strain evidence="1 2">30B</strain>
    </source>
</reference>
<accession>A0A3G7W8T0</accession>
<dbReference type="Proteomes" id="UP000268696">
    <property type="component" value="Chromosome"/>
</dbReference>
<evidence type="ECO:0000313" key="2">
    <source>
        <dbReference type="Proteomes" id="UP000268696"/>
    </source>
</evidence>
<protein>
    <submittedName>
        <fullName evidence="1">Uncharacterized protein</fullName>
    </submittedName>
</protein>
<organism evidence="1 2">
    <name type="scientific">Pseudomonas synxantha</name>
    <dbReference type="NCBI Taxonomy" id="47883"/>
    <lineage>
        <taxon>Bacteria</taxon>
        <taxon>Pseudomonadati</taxon>
        <taxon>Pseudomonadota</taxon>
        <taxon>Gammaproteobacteria</taxon>
        <taxon>Pseudomonadales</taxon>
        <taxon>Pseudomonadaceae</taxon>
        <taxon>Pseudomonas</taxon>
    </lineage>
</organism>